<organism evidence="9 10">
    <name type="scientific">Cephaloticoccus primus</name>
    <dbReference type="NCBI Taxonomy" id="1548207"/>
    <lineage>
        <taxon>Bacteria</taxon>
        <taxon>Pseudomonadati</taxon>
        <taxon>Verrucomicrobiota</taxon>
        <taxon>Opitutia</taxon>
        <taxon>Opitutales</taxon>
        <taxon>Opitutaceae</taxon>
        <taxon>Cephaloticoccus</taxon>
    </lineage>
</organism>
<keyword evidence="7" id="KW-0813">Transport</keyword>
<comment type="subcellular location">
    <subcellularLocation>
        <location evidence="1">Cell membrane</location>
        <topology evidence="1">Single-pass membrane protein</topology>
    </subcellularLocation>
    <subcellularLocation>
        <location evidence="7">Cell membrane</location>
        <topology evidence="7">Single-pass type II membrane protein</topology>
    </subcellularLocation>
</comment>
<evidence type="ECO:0000256" key="2">
    <source>
        <dbReference type="ARBA" id="ARBA00005811"/>
    </source>
</evidence>
<comment type="similarity">
    <text evidence="2 7">Belongs to the ExbD/TolR family.</text>
</comment>
<dbReference type="PANTHER" id="PTHR30558:SF3">
    <property type="entry name" value="BIOPOLYMER TRANSPORT PROTEIN EXBD-RELATED"/>
    <property type="match status" value="1"/>
</dbReference>
<dbReference type="Pfam" id="PF02472">
    <property type="entry name" value="ExbD"/>
    <property type="match status" value="1"/>
</dbReference>
<name>A0A139SM09_9BACT</name>
<protein>
    <submittedName>
        <fullName evidence="9">Biopolymer transporter ExbD</fullName>
    </submittedName>
</protein>
<dbReference type="Gene3D" id="3.30.420.270">
    <property type="match status" value="1"/>
</dbReference>
<evidence type="ECO:0000256" key="1">
    <source>
        <dbReference type="ARBA" id="ARBA00004162"/>
    </source>
</evidence>
<evidence type="ECO:0000256" key="5">
    <source>
        <dbReference type="ARBA" id="ARBA00022989"/>
    </source>
</evidence>
<dbReference type="InterPro" id="IPR003400">
    <property type="entry name" value="ExbD"/>
</dbReference>
<evidence type="ECO:0000313" key="10">
    <source>
        <dbReference type="Proteomes" id="UP000070058"/>
    </source>
</evidence>
<keyword evidence="7" id="KW-0653">Protein transport</keyword>
<dbReference type="GO" id="GO:0005886">
    <property type="term" value="C:plasma membrane"/>
    <property type="evidence" value="ECO:0007669"/>
    <property type="project" value="UniProtKB-SubCell"/>
</dbReference>
<dbReference type="PANTHER" id="PTHR30558">
    <property type="entry name" value="EXBD MEMBRANE COMPONENT OF PMF-DRIVEN MACROMOLECULE IMPORT SYSTEM"/>
    <property type="match status" value="1"/>
</dbReference>
<dbReference type="Proteomes" id="UP000070058">
    <property type="component" value="Unassembled WGS sequence"/>
</dbReference>
<dbReference type="GO" id="GO:0015031">
    <property type="term" value="P:protein transport"/>
    <property type="evidence" value="ECO:0007669"/>
    <property type="project" value="UniProtKB-KW"/>
</dbReference>
<accession>A0A139SM09</accession>
<dbReference type="RefSeq" id="WP_068630209.1">
    <property type="nucleotide sequence ID" value="NZ_LSZQ01000045.1"/>
</dbReference>
<dbReference type="EMBL" id="LSZQ01000045">
    <property type="protein sequence ID" value="KXU35596.1"/>
    <property type="molecule type" value="Genomic_DNA"/>
</dbReference>
<evidence type="ECO:0000256" key="8">
    <source>
        <dbReference type="SAM" id="Phobius"/>
    </source>
</evidence>
<gene>
    <name evidence="9" type="ORF">AXK11_00650</name>
</gene>
<keyword evidence="6 8" id="KW-0472">Membrane</keyword>
<comment type="caution">
    <text evidence="9">The sequence shown here is derived from an EMBL/GenBank/DDBJ whole genome shotgun (WGS) entry which is preliminary data.</text>
</comment>
<reference evidence="10" key="1">
    <citation type="submission" date="2016-02" db="EMBL/GenBank/DDBJ databases">
        <authorList>
            <person name="Sanders J.G."/>
            <person name="Lin J.Y."/>
            <person name="Wertz J.T."/>
            <person name="Russell J.A."/>
            <person name="Moreau C.S."/>
            <person name="Powell S."/>
        </authorList>
    </citation>
    <scope>NUCLEOTIDE SEQUENCE [LARGE SCALE GENOMIC DNA]</scope>
    <source>
        <strain evidence="10">CAG34</strain>
    </source>
</reference>
<keyword evidence="4 7" id="KW-0812">Transmembrane</keyword>
<keyword evidence="3" id="KW-1003">Cell membrane</keyword>
<feature type="transmembrane region" description="Helical" evidence="8">
    <location>
        <begin position="17"/>
        <end position="38"/>
    </location>
</feature>
<dbReference type="OrthoDB" id="9793581at2"/>
<keyword evidence="5 8" id="KW-1133">Transmembrane helix</keyword>
<evidence type="ECO:0000256" key="3">
    <source>
        <dbReference type="ARBA" id="ARBA00022475"/>
    </source>
</evidence>
<dbReference type="AlphaFoldDB" id="A0A139SM09"/>
<dbReference type="GO" id="GO:0022857">
    <property type="term" value="F:transmembrane transporter activity"/>
    <property type="evidence" value="ECO:0007669"/>
    <property type="project" value="InterPro"/>
</dbReference>
<evidence type="ECO:0000313" key="9">
    <source>
        <dbReference type="EMBL" id="KXU35596.1"/>
    </source>
</evidence>
<sequence>MTGNNASGGPKKARIEIIPLIDVIFFLLATFILFTLSLEKIQSLPVELPKAAPPSAASSQEDDTITLQVSEFGNCYWTYRKTTELIDVSDVRPRLQNYKANTADPRVLITTDDRAKFSLAIRVLDEVRLADIDKVSVETRVRTTGR</sequence>
<evidence type="ECO:0000256" key="4">
    <source>
        <dbReference type="ARBA" id="ARBA00022692"/>
    </source>
</evidence>
<evidence type="ECO:0000256" key="6">
    <source>
        <dbReference type="ARBA" id="ARBA00023136"/>
    </source>
</evidence>
<keyword evidence="10" id="KW-1185">Reference proteome</keyword>
<proteinExistence type="inferred from homology"/>
<evidence type="ECO:0000256" key="7">
    <source>
        <dbReference type="RuleBase" id="RU003879"/>
    </source>
</evidence>
<dbReference type="STRING" id="1548207.AXK11_00650"/>